<dbReference type="RefSeq" id="WP_211858184.1">
    <property type="nucleotide sequence ID" value="NZ_JAAGBB010000096.1"/>
</dbReference>
<proteinExistence type="predicted"/>
<gene>
    <name evidence="1" type="ORF">GXW71_33385</name>
</gene>
<evidence type="ECO:0000313" key="2">
    <source>
        <dbReference type="Proteomes" id="UP001196870"/>
    </source>
</evidence>
<organism evidence="1 2">
    <name type="scientific">Plastoroseomonas hellenica</name>
    <dbReference type="NCBI Taxonomy" id="2687306"/>
    <lineage>
        <taxon>Bacteria</taxon>
        <taxon>Pseudomonadati</taxon>
        <taxon>Pseudomonadota</taxon>
        <taxon>Alphaproteobacteria</taxon>
        <taxon>Acetobacterales</taxon>
        <taxon>Acetobacteraceae</taxon>
        <taxon>Plastoroseomonas</taxon>
    </lineage>
</organism>
<protein>
    <submittedName>
        <fullName evidence="1">Uncharacterized protein</fullName>
    </submittedName>
</protein>
<evidence type="ECO:0000313" key="1">
    <source>
        <dbReference type="EMBL" id="MBR0669291.1"/>
    </source>
</evidence>
<name>A0ABS5F9P9_9PROT</name>
<accession>A0ABS5F9P9</accession>
<comment type="caution">
    <text evidence="1">The sequence shown here is derived from an EMBL/GenBank/DDBJ whole genome shotgun (WGS) entry which is preliminary data.</text>
</comment>
<dbReference type="EMBL" id="JAAGBB010000096">
    <property type="protein sequence ID" value="MBR0669291.1"/>
    <property type="molecule type" value="Genomic_DNA"/>
</dbReference>
<sequence length="86" mass="9267">MATLQDLGKAIAGHPQKVQIMFLGFDLWVEVYASGRVRPSLFKKGGVPTSDEDPYKGAKVPLMVVGDNIVVSVDITLPPDGFRLAP</sequence>
<dbReference type="Proteomes" id="UP001196870">
    <property type="component" value="Unassembled WGS sequence"/>
</dbReference>
<reference evidence="2" key="1">
    <citation type="journal article" date="2021" name="Syst. Appl. Microbiol.">
        <title>Roseomonas hellenica sp. nov., isolated from roots of wild-growing Alkanna tinctoria.</title>
        <authorList>
            <person name="Rat A."/>
            <person name="Naranjo H.D."/>
            <person name="Lebbe L."/>
            <person name="Cnockaert M."/>
            <person name="Krigas N."/>
            <person name="Grigoriadou K."/>
            <person name="Maloupa E."/>
            <person name="Willems A."/>
        </authorList>
    </citation>
    <scope>NUCLEOTIDE SEQUENCE [LARGE SCALE GENOMIC DNA]</scope>
    <source>
        <strain evidence="2">LMG 31523</strain>
    </source>
</reference>
<keyword evidence="2" id="KW-1185">Reference proteome</keyword>